<evidence type="ECO:0000259" key="2">
    <source>
        <dbReference type="PROSITE" id="PS50828"/>
    </source>
</evidence>
<evidence type="ECO:0000313" key="4">
    <source>
        <dbReference type="Proteomes" id="UP001327459"/>
    </source>
</evidence>
<keyword evidence="4" id="KW-1185">Reference proteome</keyword>
<gene>
    <name evidence="3" type="ORF">SR882_09690</name>
</gene>
<feature type="region of interest" description="Disordered" evidence="1">
    <location>
        <begin position="24"/>
        <end position="44"/>
    </location>
</feature>
<dbReference type="PANTHER" id="PTHR35562">
    <property type="entry name" value="DNA ENDONUCLEASE SMRA-RELATED"/>
    <property type="match status" value="1"/>
</dbReference>
<dbReference type="InterPro" id="IPR036063">
    <property type="entry name" value="Smr_dom_sf"/>
</dbReference>
<dbReference type="EMBL" id="CP140153">
    <property type="protein sequence ID" value="WQH16022.1"/>
    <property type="molecule type" value="Genomic_DNA"/>
</dbReference>
<dbReference type="PANTHER" id="PTHR35562:SF2">
    <property type="entry name" value="DNA ENDONUCLEASE SMRA-RELATED"/>
    <property type="match status" value="1"/>
</dbReference>
<dbReference type="Pfam" id="PF01713">
    <property type="entry name" value="Smr"/>
    <property type="match status" value="1"/>
</dbReference>
<feature type="compositionally biased region" description="Basic and acidic residues" evidence="1">
    <location>
        <begin position="31"/>
        <end position="44"/>
    </location>
</feature>
<evidence type="ECO:0000313" key="3">
    <source>
        <dbReference type="EMBL" id="WQH16022.1"/>
    </source>
</evidence>
<dbReference type="RefSeq" id="WP_322521042.1">
    <property type="nucleotide sequence ID" value="NZ_CP140153.1"/>
</dbReference>
<protein>
    <submittedName>
        <fullName evidence="3">Smr/MutS family protein</fullName>
    </submittedName>
</protein>
<dbReference type="PROSITE" id="PS50828">
    <property type="entry name" value="SMR"/>
    <property type="match status" value="1"/>
</dbReference>
<evidence type="ECO:0000256" key="1">
    <source>
        <dbReference type="SAM" id="MobiDB-lite"/>
    </source>
</evidence>
<proteinExistence type="predicted"/>
<dbReference type="InterPro" id="IPR002625">
    <property type="entry name" value="Smr_dom"/>
</dbReference>
<reference evidence="3 4" key="1">
    <citation type="submission" date="2023-11" db="EMBL/GenBank/DDBJ databases">
        <title>MicrobeMod: A computational toolkit for identifying prokaryotic methylation and restriction-modification with nanopore sequencing.</title>
        <authorList>
            <person name="Crits-Christoph A."/>
            <person name="Kang S.C."/>
            <person name="Lee H."/>
            <person name="Ostrov N."/>
        </authorList>
    </citation>
    <scope>NUCLEOTIDE SEQUENCE [LARGE SCALE GENOMIC DNA]</scope>
    <source>
        <strain evidence="3 4">ATCC 49870</strain>
    </source>
</reference>
<feature type="domain" description="Smr" evidence="2">
    <location>
        <begin position="95"/>
        <end position="176"/>
    </location>
</feature>
<organism evidence="3 4">
    <name type="scientific">Guyparkeria halophila</name>
    <dbReference type="NCBI Taxonomy" id="47960"/>
    <lineage>
        <taxon>Bacteria</taxon>
        <taxon>Pseudomonadati</taxon>
        <taxon>Pseudomonadota</taxon>
        <taxon>Gammaproteobacteria</taxon>
        <taxon>Chromatiales</taxon>
        <taxon>Thioalkalibacteraceae</taxon>
        <taxon>Guyparkeria</taxon>
    </lineage>
</organism>
<accession>A0ABZ0YXJ9</accession>
<dbReference type="SUPFAM" id="SSF160443">
    <property type="entry name" value="SMR domain-like"/>
    <property type="match status" value="1"/>
</dbReference>
<sequence>MNDESRIDPEDRALFLDAVGPVEPVEDERVEPERPRVSARPRRDPGFDEMVDAFAVSDLADAPEQGEQVQYLRPGVQKAILRKLKRGGYSVSASLDLHGLTVDRARNEVAAFIRSERGEMRRCVRIVHGKGYRSADGQPVLKTLLNRWLPQRDDVVAFCSAPPHDGGTGALYVLLRRLGPGD</sequence>
<dbReference type="Proteomes" id="UP001327459">
    <property type="component" value="Chromosome"/>
</dbReference>
<name>A0ABZ0YXJ9_9GAMM</name>
<dbReference type="Gene3D" id="3.30.1370.110">
    <property type="match status" value="1"/>
</dbReference>
<dbReference type="SMART" id="SM00463">
    <property type="entry name" value="SMR"/>
    <property type="match status" value="1"/>
</dbReference>